<evidence type="ECO:0000256" key="9">
    <source>
        <dbReference type="SAM" id="MobiDB-lite"/>
    </source>
</evidence>
<keyword evidence="6 8" id="KW-0131">Cell cycle</keyword>
<dbReference type="InterPro" id="IPR036873">
    <property type="entry name" value="Rhodanese-like_dom_sf"/>
</dbReference>
<evidence type="ECO:0000256" key="6">
    <source>
        <dbReference type="ARBA" id="ARBA00023306"/>
    </source>
</evidence>
<evidence type="ECO:0000256" key="2">
    <source>
        <dbReference type="ARBA" id="ARBA00022618"/>
    </source>
</evidence>
<dbReference type="GO" id="GO:0110032">
    <property type="term" value="P:positive regulation of G2/MI transition of meiotic cell cycle"/>
    <property type="evidence" value="ECO:0007669"/>
    <property type="project" value="TreeGrafter"/>
</dbReference>
<feature type="domain" description="Rhodanese" evidence="10">
    <location>
        <begin position="236"/>
        <end position="345"/>
    </location>
</feature>
<organism evidence="11 12">
    <name type="scientific">Haemonchus contortus</name>
    <name type="common">Barber pole worm</name>
    <dbReference type="NCBI Taxonomy" id="6289"/>
    <lineage>
        <taxon>Eukaryota</taxon>
        <taxon>Metazoa</taxon>
        <taxon>Ecdysozoa</taxon>
        <taxon>Nematoda</taxon>
        <taxon>Chromadorea</taxon>
        <taxon>Rhabditida</taxon>
        <taxon>Rhabditina</taxon>
        <taxon>Rhabditomorpha</taxon>
        <taxon>Strongyloidea</taxon>
        <taxon>Trichostrongylidae</taxon>
        <taxon>Haemonchus</taxon>
    </lineage>
</organism>
<dbReference type="InterPro" id="IPR001763">
    <property type="entry name" value="Rhodanese-like_dom"/>
</dbReference>
<dbReference type="CDD" id="cd01530">
    <property type="entry name" value="Cdc25"/>
    <property type="match status" value="1"/>
</dbReference>
<reference evidence="12" key="1">
    <citation type="submission" date="2020-12" db="UniProtKB">
        <authorList>
            <consortium name="WormBaseParasite"/>
        </authorList>
    </citation>
    <scope>IDENTIFICATION</scope>
    <source>
        <strain evidence="12">MHco3</strain>
    </source>
</reference>
<evidence type="ECO:0000313" key="12">
    <source>
        <dbReference type="WBParaSite" id="HCON_00134680-00002"/>
    </source>
</evidence>
<sequence length="449" mass="51194">MAFARNPPGSISNMPSSIRETDESSRDSGFGEMDCDSMPVDFAHPSFLKKSSSFHFKNLDMEMDDLVIEESLAIQTTNMICSKKEELEVKTVLSNMRSQRKGLADVTNRIPEAESPKSRKSIFAKPHCRAISMHQHNRKRALKASFLQYKRNRVDETIEEVENVPSCSTAAPRPARSSTMLRVQSSSVLEVGHHLPQFLEVKYHLETVTTNDSQAFRRIDAQTLSRLMKSMTSEEFAEKYVLIDCRYPYEFNGGHIKGAINVFDTTKCEEVFYPSNSLHRAEIHSRIPIFYCEYSQKRGPSMAQTLRSVDRQRNVDVYPKVDFPEIYVVDKGYRNFFNMFADSTDKVGKCLPFSNLCEPCSYIEMVDCRFAHHLKQYNFHKKSWGNTTCSKNVPPKSRLALRQLSEGALDSPSNPGPCRPSRRPLFATTSPPKTPEPLPTVPVRQLQFS</sequence>
<keyword evidence="5 8" id="KW-0904">Protein phosphatase</keyword>
<keyword evidence="4 8" id="KW-0378">Hydrolase</keyword>
<accession>A0A7I4YU46</accession>
<comment type="similarity">
    <text evidence="1 8">Belongs to the MPI phosphatase family.</text>
</comment>
<dbReference type="AlphaFoldDB" id="A0A7I4YU46"/>
<dbReference type="GO" id="GO:0004725">
    <property type="term" value="F:protein tyrosine phosphatase activity"/>
    <property type="evidence" value="ECO:0007669"/>
    <property type="project" value="UniProtKB-UniRule"/>
</dbReference>
<comment type="function">
    <text evidence="8">Tyrosine protein phosphatase which functions as a dosage-dependent inducer of mitotic progression.</text>
</comment>
<keyword evidence="3 8" id="KW-0498">Mitosis</keyword>
<evidence type="ECO:0000256" key="4">
    <source>
        <dbReference type="ARBA" id="ARBA00022801"/>
    </source>
</evidence>
<dbReference type="EC" id="3.1.3.48" evidence="8"/>
<dbReference type="Gene3D" id="3.40.250.10">
    <property type="entry name" value="Rhodanese-like domain"/>
    <property type="match status" value="1"/>
</dbReference>
<keyword evidence="2 8" id="KW-0132">Cell division</keyword>
<evidence type="ECO:0000256" key="1">
    <source>
        <dbReference type="ARBA" id="ARBA00011065"/>
    </source>
</evidence>
<feature type="region of interest" description="Disordered" evidence="9">
    <location>
        <begin position="1"/>
        <end position="33"/>
    </location>
</feature>
<name>A0A7I4YU46_HAECO</name>
<dbReference type="GO" id="GO:0005737">
    <property type="term" value="C:cytoplasm"/>
    <property type="evidence" value="ECO:0007669"/>
    <property type="project" value="TreeGrafter"/>
</dbReference>
<keyword evidence="11" id="KW-1185">Reference proteome</keyword>
<evidence type="ECO:0000256" key="8">
    <source>
        <dbReference type="RuleBase" id="RU368028"/>
    </source>
</evidence>
<dbReference type="FunFam" id="3.40.250.10:FF:000021">
    <property type="entry name" value="M-phase inducer phosphatase cdc-25.2"/>
    <property type="match status" value="1"/>
</dbReference>
<dbReference type="PROSITE" id="PS50206">
    <property type="entry name" value="RHODANESE_3"/>
    <property type="match status" value="1"/>
</dbReference>
<dbReference type="PANTHER" id="PTHR10828">
    <property type="entry name" value="M-PHASE INDUCER PHOSPHATASE DUAL SPECIFICITY PHOSPHATASE CDC25"/>
    <property type="match status" value="1"/>
</dbReference>
<dbReference type="PANTHER" id="PTHR10828:SF76">
    <property type="entry name" value="M-PHASE INDUCER PHOSPHATASE"/>
    <property type="match status" value="1"/>
</dbReference>
<dbReference type="InterPro" id="IPR000751">
    <property type="entry name" value="MPI_Phosphatase"/>
</dbReference>
<evidence type="ECO:0000259" key="10">
    <source>
        <dbReference type="PROSITE" id="PS50206"/>
    </source>
</evidence>
<dbReference type="GO" id="GO:0000086">
    <property type="term" value="P:G2/M transition of mitotic cell cycle"/>
    <property type="evidence" value="ECO:0007669"/>
    <property type="project" value="TreeGrafter"/>
</dbReference>
<dbReference type="SUPFAM" id="SSF52821">
    <property type="entry name" value="Rhodanese/Cell cycle control phosphatase"/>
    <property type="match status" value="1"/>
</dbReference>
<feature type="compositionally biased region" description="Polar residues" evidence="9">
    <location>
        <begin position="9"/>
        <end position="18"/>
    </location>
</feature>
<dbReference type="GO" id="GO:0010971">
    <property type="term" value="P:positive regulation of G2/M transition of mitotic cell cycle"/>
    <property type="evidence" value="ECO:0007669"/>
    <property type="project" value="TreeGrafter"/>
</dbReference>
<dbReference type="GO" id="GO:0005634">
    <property type="term" value="C:nucleus"/>
    <property type="evidence" value="ECO:0007669"/>
    <property type="project" value="TreeGrafter"/>
</dbReference>
<dbReference type="Pfam" id="PF00581">
    <property type="entry name" value="Rhodanese"/>
    <property type="match status" value="1"/>
</dbReference>
<evidence type="ECO:0000313" key="11">
    <source>
        <dbReference type="Proteomes" id="UP000025227"/>
    </source>
</evidence>
<evidence type="ECO:0000256" key="5">
    <source>
        <dbReference type="ARBA" id="ARBA00022912"/>
    </source>
</evidence>
<dbReference type="Proteomes" id="UP000025227">
    <property type="component" value="Unplaced"/>
</dbReference>
<dbReference type="OrthoDB" id="26523at2759"/>
<dbReference type="OMA" id="GFGEMEC"/>
<dbReference type="GO" id="GO:0051301">
    <property type="term" value="P:cell division"/>
    <property type="evidence" value="ECO:0007669"/>
    <property type="project" value="UniProtKB-UniRule"/>
</dbReference>
<proteinExistence type="inferred from homology"/>
<dbReference type="SMART" id="SM00450">
    <property type="entry name" value="RHOD"/>
    <property type="match status" value="1"/>
</dbReference>
<protein>
    <recommendedName>
        <fullName evidence="8">M-phase inducer phosphatase</fullName>
        <ecNumber evidence="8">3.1.3.48</ecNumber>
    </recommendedName>
</protein>
<feature type="region of interest" description="Disordered" evidence="9">
    <location>
        <begin position="407"/>
        <end position="449"/>
    </location>
</feature>
<evidence type="ECO:0000256" key="7">
    <source>
        <dbReference type="ARBA" id="ARBA00051722"/>
    </source>
</evidence>
<dbReference type="PRINTS" id="PR00716">
    <property type="entry name" value="MPIPHPHTASE"/>
</dbReference>
<comment type="catalytic activity">
    <reaction evidence="7 8">
        <text>O-phospho-L-tyrosyl-[protein] + H2O = L-tyrosyl-[protein] + phosphate</text>
        <dbReference type="Rhea" id="RHEA:10684"/>
        <dbReference type="Rhea" id="RHEA-COMP:10136"/>
        <dbReference type="Rhea" id="RHEA-COMP:20101"/>
        <dbReference type="ChEBI" id="CHEBI:15377"/>
        <dbReference type="ChEBI" id="CHEBI:43474"/>
        <dbReference type="ChEBI" id="CHEBI:46858"/>
        <dbReference type="ChEBI" id="CHEBI:61978"/>
        <dbReference type="EC" id="3.1.3.48"/>
    </reaction>
</comment>
<evidence type="ECO:0000256" key="3">
    <source>
        <dbReference type="ARBA" id="ARBA00022776"/>
    </source>
</evidence>
<dbReference type="WBParaSite" id="HCON_00134680-00002">
    <property type="protein sequence ID" value="HCON_00134680-00002"/>
    <property type="gene ID" value="HCON_00134680"/>
</dbReference>